<dbReference type="EMBL" id="HACG01013301">
    <property type="protein sequence ID" value="CEK60166.1"/>
    <property type="molecule type" value="Transcribed_RNA"/>
</dbReference>
<feature type="region of interest" description="Disordered" evidence="2">
    <location>
        <begin position="81"/>
        <end position="106"/>
    </location>
</feature>
<dbReference type="PROSITE" id="PS50803">
    <property type="entry name" value="OAR"/>
    <property type="match status" value="1"/>
</dbReference>
<evidence type="ECO:0000256" key="1">
    <source>
        <dbReference type="ARBA" id="ARBA00004123"/>
    </source>
</evidence>
<feature type="domain" description="OAR" evidence="3">
    <location>
        <begin position="92"/>
        <end position="105"/>
    </location>
</feature>
<dbReference type="InterPro" id="IPR003654">
    <property type="entry name" value="OAR_dom"/>
</dbReference>
<dbReference type="GO" id="GO:0005634">
    <property type="term" value="C:nucleus"/>
    <property type="evidence" value="ECO:0007669"/>
    <property type="project" value="UniProtKB-SubCell"/>
</dbReference>
<organism evidence="4">
    <name type="scientific">Arion vulgaris</name>
    <dbReference type="NCBI Taxonomy" id="1028688"/>
    <lineage>
        <taxon>Eukaryota</taxon>
        <taxon>Metazoa</taxon>
        <taxon>Spiralia</taxon>
        <taxon>Lophotrochozoa</taxon>
        <taxon>Mollusca</taxon>
        <taxon>Gastropoda</taxon>
        <taxon>Heterobranchia</taxon>
        <taxon>Euthyneura</taxon>
        <taxon>Panpulmonata</taxon>
        <taxon>Eupulmonata</taxon>
        <taxon>Stylommatophora</taxon>
        <taxon>Helicina</taxon>
        <taxon>Arionoidea</taxon>
        <taxon>Arionidae</taxon>
        <taxon>Arion</taxon>
    </lineage>
</organism>
<protein>
    <recommendedName>
        <fullName evidence="3">OAR domain-containing protein</fullName>
    </recommendedName>
</protein>
<proteinExistence type="predicted"/>
<feature type="compositionally biased region" description="Polar residues" evidence="2">
    <location>
        <begin position="85"/>
        <end position="95"/>
    </location>
</feature>
<reference evidence="4" key="1">
    <citation type="submission" date="2014-12" db="EMBL/GenBank/DDBJ databases">
        <title>Insight into the proteome of Arion vulgaris.</title>
        <authorList>
            <person name="Aradska J."/>
            <person name="Bulat T."/>
            <person name="Smidak R."/>
            <person name="Sarate P."/>
            <person name="Gangsoo J."/>
            <person name="Sialana F."/>
            <person name="Bilban M."/>
            <person name="Lubec G."/>
        </authorList>
    </citation>
    <scope>NUCLEOTIDE SEQUENCE</scope>
    <source>
        <tissue evidence="4">Skin</tissue>
    </source>
</reference>
<evidence type="ECO:0000256" key="2">
    <source>
        <dbReference type="SAM" id="MobiDB-lite"/>
    </source>
</evidence>
<dbReference type="AlphaFoldDB" id="A0A0B6YWQ2"/>
<gene>
    <name evidence="4" type="primary">ORF38599</name>
</gene>
<dbReference type="Pfam" id="PF03826">
    <property type="entry name" value="OAR"/>
    <property type="match status" value="1"/>
</dbReference>
<evidence type="ECO:0000313" key="4">
    <source>
        <dbReference type="EMBL" id="CEK60166.1"/>
    </source>
</evidence>
<accession>A0A0B6YWQ2</accession>
<name>A0A0B6YWQ2_9EUPU</name>
<feature type="non-terminal residue" evidence="4">
    <location>
        <position position="106"/>
    </location>
</feature>
<sequence length="106" mass="10675">VHPMMALSHPALTSAQAAAAYSARSAFGGMIPGYMLTSAHGLGNPGSLPAGVTMMPNLVGVTSPMSPRLASSAALYDDARCAGNGKNNSSTSSVDSLRMKAKEHAA</sequence>
<evidence type="ECO:0000259" key="3">
    <source>
        <dbReference type="PROSITE" id="PS50803"/>
    </source>
</evidence>
<comment type="subcellular location">
    <subcellularLocation>
        <location evidence="1">Nucleus</location>
    </subcellularLocation>
</comment>
<feature type="non-terminal residue" evidence="4">
    <location>
        <position position="1"/>
    </location>
</feature>
<feature type="compositionally biased region" description="Basic and acidic residues" evidence="2">
    <location>
        <begin position="97"/>
        <end position="106"/>
    </location>
</feature>